<gene>
    <name evidence="2" type="ORF">BG006_002363</name>
</gene>
<sequence>MIQHQLPLWSDIAIKCSLGEAQQQQQGLGHIELVLGHALVICELCLEASRKGVGSDLPLPVDRKDALGKTWMCRRCRRRHYTRFPEPPRPALPRDYDSVPSPLDPEDAQDGHDEAHPIAHTDDTVLARARSLHGGDIGILAHQGDDYNTNHLLRRRRRKMLATKLTLVGLKFRSDSKLCGTYLRGSWYDPSRVAAVMKEMEWYYAETSYWDFMSEDFESAMSKTEGLAEWVQILVRDHGWGARETYKTGAIVETTTEDEQLHHRRDGARLLPPPSLWPLIDGWLQHMFEHMGGSVDMELWDQTYRPDPGAFTISIETDDEEE</sequence>
<organism evidence="2 3">
    <name type="scientific">Podila minutissima</name>
    <dbReference type="NCBI Taxonomy" id="64525"/>
    <lineage>
        <taxon>Eukaryota</taxon>
        <taxon>Fungi</taxon>
        <taxon>Fungi incertae sedis</taxon>
        <taxon>Mucoromycota</taxon>
        <taxon>Mortierellomycotina</taxon>
        <taxon>Mortierellomycetes</taxon>
        <taxon>Mortierellales</taxon>
        <taxon>Mortierellaceae</taxon>
        <taxon>Podila</taxon>
    </lineage>
</organism>
<evidence type="ECO:0000313" key="3">
    <source>
        <dbReference type="Proteomes" id="UP000696485"/>
    </source>
</evidence>
<protein>
    <submittedName>
        <fullName evidence="2">Uncharacterized protein</fullName>
    </submittedName>
</protein>
<feature type="region of interest" description="Disordered" evidence="1">
    <location>
        <begin position="84"/>
        <end position="115"/>
    </location>
</feature>
<evidence type="ECO:0000256" key="1">
    <source>
        <dbReference type="SAM" id="MobiDB-lite"/>
    </source>
</evidence>
<dbReference type="AlphaFoldDB" id="A0A9P5VGA9"/>
<reference evidence="2" key="1">
    <citation type="journal article" date="2020" name="Fungal Divers.">
        <title>Resolving the Mortierellaceae phylogeny through synthesis of multi-gene phylogenetics and phylogenomics.</title>
        <authorList>
            <person name="Vandepol N."/>
            <person name="Liber J."/>
            <person name="Desiro A."/>
            <person name="Na H."/>
            <person name="Kennedy M."/>
            <person name="Barry K."/>
            <person name="Grigoriev I.V."/>
            <person name="Miller A.N."/>
            <person name="O'Donnell K."/>
            <person name="Stajich J.E."/>
            <person name="Bonito G."/>
        </authorList>
    </citation>
    <scope>NUCLEOTIDE SEQUENCE</scope>
    <source>
        <strain evidence="2">NVP1</strain>
    </source>
</reference>
<dbReference type="EMBL" id="JAAAUY010001544">
    <property type="protein sequence ID" value="KAF9322468.1"/>
    <property type="molecule type" value="Genomic_DNA"/>
</dbReference>
<proteinExistence type="predicted"/>
<dbReference type="Proteomes" id="UP000696485">
    <property type="component" value="Unassembled WGS sequence"/>
</dbReference>
<keyword evidence="3" id="KW-1185">Reference proteome</keyword>
<evidence type="ECO:0000313" key="2">
    <source>
        <dbReference type="EMBL" id="KAF9322468.1"/>
    </source>
</evidence>
<comment type="caution">
    <text evidence="2">The sequence shown here is derived from an EMBL/GenBank/DDBJ whole genome shotgun (WGS) entry which is preliminary data.</text>
</comment>
<accession>A0A9P5VGA9</accession>
<name>A0A9P5VGA9_9FUNG</name>